<organism evidence="1 2">
    <name type="scientific">Dichanthelium oligosanthes</name>
    <dbReference type="NCBI Taxonomy" id="888268"/>
    <lineage>
        <taxon>Eukaryota</taxon>
        <taxon>Viridiplantae</taxon>
        <taxon>Streptophyta</taxon>
        <taxon>Embryophyta</taxon>
        <taxon>Tracheophyta</taxon>
        <taxon>Spermatophyta</taxon>
        <taxon>Magnoliopsida</taxon>
        <taxon>Liliopsida</taxon>
        <taxon>Poales</taxon>
        <taxon>Poaceae</taxon>
        <taxon>PACMAD clade</taxon>
        <taxon>Panicoideae</taxon>
        <taxon>Panicodae</taxon>
        <taxon>Paniceae</taxon>
        <taxon>Dichantheliinae</taxon>
        <taxon>Dichanthelium</taxon>
    </lineage>
</organism>
<feature type="non-terminal residue" evidence="1">
    <location>
        <position position="88"/>
    </location>
</feature>
<proteinExistence type="predicted"/>
<keyword evidence="1" id="KW-0808">Transferase</keyword>
<dbReference type="AlphaFoldDB" id="A0A1E5WDI6"/>
<dbReference type="Proteomes" id="UP000095767">
    <property type="component" value="Unassembled WGS sequence"/>
</dbReference>
<dbReference type="GO" id="GO:0016740">
    <property type="term" value="F:transferase activity"/>
    <property type="evidence" value="ECO:0007669"/>
    <property type="project" value="UniProtKB-KW"/>
</dbReference>
<accession>A0A1E5WDI6</accession>
<sequence>MSGKWLRSATLTKSPARYLLRLSRASYTSSTGRSLPTFSSTTAWSRAPPSRGVMRHSIVMAPAAGWCWCASSSSHTSTMADSSRPPPP</sequence>
<dbReference type="EMBL" id="LWDX02012639">
    <property type="protein sequence ID" value="OEL35290.1"/>
    <property type="molecule type" value="Genomic_DNA"/>
</dbReference>
<evidence type="ECO:0000313" key="2">
    <source>
        <dbReference type="Proteomes" id="UP000095767"/>
    </source>
</evidence>
<comment type="caution">
    <text evidence="1">The sequence shown here is derived from an EMBL/GenBank/DDBJ whole genome shotgun (WGS) entry which is preliminary data.</text>
</comment>
<evidence type="ECO:0000313" key="1">
    <source>
        <dbReference type="EMBL" id="OEL35290.1"/>
    </source>
</evidence>
<name>A0A1E5WDI6_9POAL</name>
<gene>
    <name evidence="1" type="ORF">BAE44_0003692</name>
</gene>
<keyword evidence="2" id="KW-1185">Reference proteome</keyword>
<reference evidence="1 2" key="1">
    <citation type="submission" date="2016-09" db="EMBL/GenBank/DDBJ databases">
        <title>The draft genome of Dichanthelium oligosanthes: A C3 panicoid grass species.</title>
        <authorList>
            <person name="Studer A.J."/>
            <person name="Schnable J.C."/>
            <person name="Brutnell T.P."/>
        </authorList>
    </citation>
    <scope>NUCLEOTIDE SEQUENCE [LARGE SCALE GENOMIC DNA]</scope>
    <source>
        <strain evidence="2">cv. Kellogg 1175</strain>
        <tissue evidence="1">Leaf</tissue>
    </source>
</reference>
<protein>
    <submittedName>
        <fullName evidence="1">Glutathione S-transferase 4</fullName>
    </submittedName>
</protein>